<keyword evidence="2 4" id="KW-0808">Transferase</keyword>
<protein>
    <submittedName>
        <fullName evidence="7">Class I SAM-dependent RNA methyltransferase</fullName>
    </submittedName>
</protein>
<feature type="active site" description="Nucleophile" evidence="4">
    <location>
        <position position="392"/>
    </location>
</feature>
<evidence type="ECO:0000256" key="4">
    <source>
        <dbReference type="PROSITE-ProRule" id="PRU01024"/>
    </source>
</evidence>
<comment type="similarity">
    <text evidence="4">Belongs to the class I-like SAM-binding methyltransferase superfamily. RNA M5U methyltransferase family.</text>
</comment>
<dbReference type="PANTHER" id="PTHR11061">
    <property type="entry name" value="RNA M5U METHYLTRANSFERASE"/>
    <property type="match status" value="1"/>
</dbReference>
<sequence>MFKDKKDNSKVIELKIDKLVAGGKGLGRYKNKVYFVKYTAPSEIVRVKVLKEKRDFGEAKLLDVIIPSSQRTEPLCPHFGVCGGCQLQHLEYSAHLQWKVEIFKEQLARIGRIKEIPPIEVVGSPQPYGYRIRVGFHLQGGRLGFVEDETVAQEGERKLVDIDTCPVLHPKLNELIPILKKVSANFKDLNEAQVTYSPSRNEALVKLISEKRISKEELKKIKEEFMPPWVVGIGSYRRVGRELIRLDFAGRDYTFINAGGFTYRVTAESFVQNNYLLWEEFIKLVTPQEKRGYSLDTFCGIGFFTIPFSKRAFFVEGSDMNNFAIADAEYNARINNSPNTLFTRATPSMHMKKHLDKEIDTVIFDPPRSGLDKKDLQVLKELKPDRIIYVSCNPSTLARDLSKILSWGDYLYEKAYVLDLFPQTAHIESVNFLKKTGEKEND</sequence>
<organism evidence="7 8">
    <name type="scientific">Aquifex aeolicus</name>
    <dbReference type="NCBI Taxonomy" id="63363"/>
    <lineage>
        <taxon>Bacteria</taxon>
        <taxon>Pseudomonadati</taxon>
        <taxon>Aquificota</taxon>
        <taxon>Aquificia</taxon>
        <taxon>Aquificales</taxon>
        <taxon>Aquificaceae</taxon>
        <taxon>Aquifex</taxon>
    </lineage>
</organism>
<feature type="binding site" evidence="4">
    <location>
        <position position="365"/>
    </location>
    <ligand>
        <name>S-adenosyl-L-methionine</name>
        <dbReference type="ChEBI" id="CHEBI:59789"/>
    </ligand>
</feature>
<dbReference type="InterPro" id="IPR012340">
    <property type="entry name" value="NA-bd_OB-fold"/>
</dbReference>
<evidence type="ECO:0000256" key="2">
    <source>
        <dbReference type="ARBA" id="ARBA00022679"/>
    </source>
</evidence>
<dbReference type="PANTHER" id="PTHR11061:SF30">
    <property type="entry name" value="TRNA (URACIL(54)-C(5))-METHYLTRANSFERASE"/>
    <property type="match status" value="1"/>
</dbReference>
<dbReference type="Pfam" id="PF05958">
    <property type="entry name" value="tRNA_U5-meth_tr"/>
    <property type="match status" value="1"/>
</dbReference>
<comment type="caution">
    <text evidence="7">The sequence shown here is derived from an EMBL/GenBank/DDBJ whole genome shotgun (WGS) entry which is preliminary data.</text>
</comment>
<dbReference type="InterPro" id="IPR030391">
    <property type="entry name" value="MeTrfase_TrmA_CS"/>
</dbReference>
<keyword evidence="1 4" id="KW-0489">Methyltransferase</keyword>
<feature type="domain" description="TRAM" evidence="6">
    <location>
        <begin position="5"/>
        <end position="63"/>
    </location>
</feature>
<dbReference type="InterPro" id="IPR010280">
    <property type="entry name" value="U5_MeTrfase_fam"/>
</dbReference>
<dbReference type="GO" id="GO:0070475">
    <property type="term" value="P:rRNA base methylation"/>
    <property type="evidence" value="ECO:0007669"/>
    <property type="project" value="TreeGrafter"/>
</dbReference>
<evidence type="ECO:0000256" key="5">
    <source>
        <dbReference type="PROSITE-ProRule" id="PRU10015"/>
    </source>
</evidence>
<feature type="active site" evidence="5">
    <location>
        <position position="392"/>
    </location>
</feature>
<feature type="binding site" evidence="4">
    <location>
        <position position="272"/>
    </location>
    <ligand>
        <name>S-adenosyl-L-methionine</name>
        <dbReference type="ChEBI" id="CHEBI:59789"/>
    </ligand>
</feature>
<proteinExistence type="inferred from homology"/>
<evidence type="ECO:0000256" key="3">
    <source>
        <dbReference type="ARBA" id="ARBA00022691"/>
    </source>
</evidence>
<evidence type="ECO:0000256" key="1">
    <source>
        <dbReference type="ARBA" id="ARBA00022603"/>
    </source>
</evidence>
<dbReference type="InterPro" id="IPR029063">
    <property type="entry name" value="SAM-dependent_MTases_sf"/>
</dbReference>
<dbReference type="AlphaFoldDB" id="A0A9D0YP65"/>
<dbReference type="FunFam" id="2.40.50.140:FF:000097">
    <property type="entry name" value="23S rRNA (uracil(1939)-C(5))-methyltransferase RlmD"/>
    <property type="match status" value="1"/>
</dbReference>
<dbReference type="SUPFAM" id="SSF53335">
    <property type="entry name" value="S-adenosyl-L-methionine-dependent methyltransferases"/>
    <property type="match status" value="1"/>
</dbReference>
<dbReference type="SUPFAM" id="SSF50249">
    <property type="entry name" value="Nucleic acid-binding proteins"/>
    <property type="match status" value="1"/>
</dbReference>
<dbReference type="Gene3D" id="2.40.50.1070">
    <property type="match status" value="1"/>
</dbReference>
<evidence type="ECO:0000313" key="7">
    <source>
        <dbReference type="EMBL" id="HIP97963.1"/>
    </source>
</evidence>
<dbReference type="Gene3D" id="2.40.50.140">
    <property type="entry name" value="Nucleic acid-binding proteins"/>
    <property type="match status" value="1"/>
</dbReference>
<dbReference type="PROSITE" id="PS01231">
    <property type="entry name" value="TRMA_2"/>
    <property type="match status" value="1"/>
</dbReference>
<feature type="binding site" evidence="4">
    <location>
        <position position="298"/>
    </location>
    <ligand>
        <name>S-adenosyl-L-methionine</name>
        <dbReference type="ChEBI" id="CHEBI:59789"/>
    </ligand>
</feature>
<evidence type="ECO:0000313" key="8">
    <source>
        <dbReference type="Proteomes" id="UP000606463"/>
    </source>
</evidence>
<dbReference type="PROSITE" id="PS50926">
    <property type="entry name" value="TRAM"/>
    <property type="match status" value="1"/>
</dbReference>
<gene>
    <name evidence="7" type="ORF">EYH37_01155</name>
</gene>
<evidence type="ECO:0000259" key="6">
    <source>
        <dbReference type="PROSITE" id="PS50926"/>
    </source>
</evidence>
<reference evidence="7" key="1">
    <citation type="journal article" date="2020" name="ISME J.">
        <title>Gammaproteobacteria mediating utilization of methyl-, sulfur- and petroleum organic compounds in deep ocean hydrothermal plumes.</title>
        <authorList>
            <person name="Zhou Z."/>
            <person name="Liu Y."/>
            <person name="Pan J."/>
            <person name="Cron B.R."/>
            <person name="Toner B.M."/>
            <person name="Anantharaman K."/>
            <person name="Breier J.A."/>
            <person name="Dick G.J."/>
            <person name="Li M."/>
        </authorList>
    </citation>
    <scope>NUCLEOTIDE SEQUENCE</scope>
    <source>
        <strain evidence="7">SZUA-1501</strain>
    </source>
</reference>
<dbReference type="Proteomes" id="UP000606463">
    <property type="component" value="Unassembled WGS sequence"/>
</dbReference>
<dbReference type="Gene3D" id="3.40.50.150">
    <property type="entry name" value="Vaccinia Virus protein VP39"/>
    <property type="match status" value="1"/>
</dbReference>
<dbReference type="InterPro" id="IPR002792">
    <property type="entry name" value="TRAM_dom"/>
</dbReference>
<dbReference type="PROSITE" id="PS01230">
    <property type="entry name" value="TRMA_1"/>
    <property type="match status" value="1"/>
</dbReference>
<dbReference type="Pfam" id="PF01938">
    <property type="entry name" value="TRAM"/>
    <property type="match status" value="1"/>
</dbReference>
<dbReference type="GO" id="GO:0070041">
    <property type="term" value="F:rRNA (uridine-C5-)-methyltransferase activity"/>
    <property type="evidence" value="ECO:0007669"/>
    <property type="project" value="TreeGrafter"/>
</dbReference>
<dbReference type="PROSITE" id="PS51687">
    <property type="entry name" value="SAM_MT_RNA_M5U"/>
    <property type="match status" value="1"/>
</dbReference>
<dbReference type="InterPro" id="IPR030390">
    <property type="entry name" value="MeTrfase_TrmA_AS"/>
</dbReference>
<accession>A0A9D0YP65</accession>
<feature type="binding site" evidence="4">
    <location>
        <position position="319"/>
    </location>
    <ligand>
        <name>S-adenosyl-L-methionine</name>
        <dbReference type="ChEBI" id="CHEBI:59789"/>
    </ligand>
</feature>
<name>A0A9D0YP65_AQUAO</name>
<dbReference type="EMBL" id="DQVE01000012">
    <property type="protein sequence ID" value="HIP97963.1"/>
    <property type="molecule type" value="Genomic_DNA"/>
</dbReference>
<keyword evidence="3 4" id="KW-0949">S-adenosyl-L-methionine</keyword>